<proteinExistence type="predicted"/>
<keyword evidence="2" id="KW-1185">Reference proteome</keyword>
<dbReference type="Proteomes" id="UP000198539">
    <property type="component" value="Unassembled WGS sequence"/>
</dbReference>
<dbReference type="EMBL" id="FNOM01000025">
    <property type="protein sequence ID" value="SDX81268.1"/>
    <property type="molecule type" value="Genomic_DNA"/>
</dbReference>
<dbReference type="STRING" id="564137.SAMN04488238_1259"/>
<dbReference type="OrthoDB" id="10001168at2"/>
<accession>A0A1H3ET50</accession>
<sequence length="111" mass="12136">MQWAEALHVQWCAAGCDPAAFWSHTIRGVFRVLRGAGLARRRAYTDTLLAAWNGARASATELRDLVDEVSQADGPRKQLPPQALAAALSSMANKLGAISMAEYRARVWGRK</sequence>
<dbReference type="AlphaFoldDB" id="A0A1H3ET50"/>
<dbReference type="RefSeq" id="WP_092892488.1">
    <property type="nucleotide sequence ID" value="NZ_CP061498.1"/>
</dbReference>
<evidence type="ECO:0000313" key="2">
    <source>
        <dbReference type="Proteomes" id="UP000198539"/>
    </source>
</evidence>
<gene>
    <name evidence="1" type="ORF">SAMN04488238_1259</name>
</gene>
<organism evidence="1 2">
    <name type="scientific">Roseicitreum antarcticum</name>
    <dbReference type="NCBI Taxonomy" id="564137"/>
    <lineage>
        <taxon>Bacteria</taxon>
        <taxon>Pseudomonadati</taxon>
        <taxon>Pseudomonadota</taxon>
        <taxon>Alphaproteobacteria</taxon>
        <taxon>Rhodobacterales</taxon>
        <taxon>Paracoccaceae</taxon>
        <taxon>Roseicitreum</taxon>
    </lineage>
</organism>
<evidence type="ECO:0000313" key="1">
    <source>
        <dbReference type="EMBL" id="SDX81268.1"/>
    </source>
</evidence>
<name>A0A1H3ET50_9RHOB</name>
<reference evidence="1 2" key="1">
    <citation type="submission" date="2016-10" db="EMBL/GenBank/DDBJ databases">
        <authorList>
            <person name="de Groot N.N."/>
        </authorList>
    </citation>
    <scope>NUCLEOTIDE SEQUENCE [LARGE SCALE GENOMIC DNA]</scope>
    <source>
        <strain evidence="1 2">CGMCC 1.8894</strain>
    </source>
</reference>
<protein>
    <submittedName>
        <fullName evidence="1">Uncharacterized protein</fullName>
    </submittedName>
</protein>